<evidence type="ECO:0008006" key="4">
    <source>
        <dbReference type="Google" id="ProtNLM"/>
    </source>
</evidence>
<dbReference type="PANTHER" id="PTHR38849:SF1">
    <property type="entry name" value="SMALL SECRETED PROTEIN"/>
    <property type="match status" value="1"/>
</dbReference>
<reference evidence="2 3" key="1">
    <citation type="journal article" date="2012" name="BMC Genomics">
        <title>Sequencing the genome of Marssonina brunnea reveals fungus-poplar co-evolution.</title>
        <authorList>
            <person name="Zhu S."/>
            <person name="Cao Y.-Z."/>
            <person name="Jiang C."/>
            <person name="Tan B.-Y."/>
            <person name="Wang Z."/>
            <person name="Feng S."/>
            <person name="Zhang L."/>
            <person name="Su X.-H."/>
            <person name="Brejova B."/>
            <person name="Vinar T."/>
            <person name="Xu M."/>
            <person name="Wang M.-X."/>
            <person name="Zhang S.-G."/>
            <person name="Huang M.-R."/>
            <person name="Wu R."/>
            <person name="Zhou Y."/>
        </authorList>
    </citation>
    <scope>NUCLEOTIDE SEQUENCE [LARGE SCALE GENOMIC DNA]</scope>
    <source>
        <strain evidence="2 3">MB_m1</strain>
    </source>
</reference>
<evidence type="ECO:0000313" key="3">
    <source>
        <dbReference type="Proteomes" id="UP000006753"/>
    </source>
</evidence>
<sequence length="197" mass="19786">MQFSAVVAVLFATSALGAPTPPTGRPAVFTATSYNNISISGGVAGQAQAEAQARLAAVNITDAASVNPADLDFLTSVNDICNQAELGAFNPAIMAAAPNSPQQAALQAGKTKNKVLKLTATIMTLNIQAAQGQNVTQRLADETAKLNLNVAADKAVAGSDSMAVQFEALASADSGRAKGLRAAQLSAAACGPTASED</sequence>
<keyword evidence="3" id="KW-1185">Reference proteome</keyword>
<gene>
    <name evidence="2" type="ORF">MBM_07622</name>
</gene>
<dbReference type="HOGENOM" id="CLU_095023_2_0_1"/>
<evidence type="ECO:0000256" key="1">
    <source>
        <dbReference type="SAM" id="SignalP"/>
    </source>
</evidence>
<dbReference type="KEGG" id="mbe:MBM_07622"/>
<proteinExistence type="predicted"/>
<feature type="signal peptide" evidence="1">
    <location>
        <begin position="1"/>
        <end position="17"/>
    </location>
</feature>
<organism evidence="2 3">
    <name type="scientific">Marssonina brunnea f. sp. multigermtubi (strain MB_m1)</name>
    <name type="common">Marssonina leaf spot fungus</name>
    <dbReference type="NCBI Taxonomy" id="1072389"/>
    <lineage>
        <taxon>Eukaryota</taxon>
        <taxon>Fungi</taxon>
        <taxon>Dikarya</taxon>
        <taxon>Ascomycota</taxon>
        <taxon>Pezizomycotina</taxon>
        <taxon>Leotiomycetes</taxon>
        <taxon>Helotiales</taxon>
        <taxon>Drepanopezizaceae</taxon>
        <taxon>Drepanopeziza</taxon>
    </lineage>
</organism>
<accession>K1WPT5</accession>
<feature type="chain" id="PRO_5003852655" description="Small secreted protein" evidence="1">
    <location>
        <begin position="18"/>
        <end position="197"/>
    </location>
</feature>
<dbReference type="OrthoDB" id="2151417at2759"/>
<dbReference type="eggNOG" id="ENOG502SA5Y">
    <property type="taxonomic scope" value="Eukaryota"/>
</dbReference>
<keyword evidence="1" id="KW-0732">Signal</keyword>
<evidence type="ECO:0000313" key="2">
    <source>
        <dbReference type="EMBL" id="EKD14392.1"/>
    </source>
</evidence>
<dbReference type="GeneID" id="18763557"/>
<dbReference type="OMA" id="ICNQAEL"/>
<dbReference type="AlphaFoldDB" id="K1WPT5"/>
<dbReference type="PANTHER" id="PTHR38849">
    <property type="entry name" value="SMALL SECRETED PROTEIN"/>
    <property type="match status" value="1"/>
</dbReference>
<name>K1WPT5_MARBU</name>
<dbReference type="Proteomes" id="UP000006753">
    <property type="component" value="Unassembled WGS sequence"/>
</dbReference>
<dbReference type="EMBL" id="JH921446">
    <property type="protein sequence ID" value="EKD14392.1"/>
    <property type="molecule type" value="Genomic_DNA"/>
</dbReference>
<dbReference type="InParanoid" id="K1WPT5"/>
<protein>
    <recommendedName>
        <fullName evidence="4">Small secreted protein</fullName>
    </recommendedName>
</protein>